<dbReference type="FunFam" id="3.40.50.790:FF:000001">
    <property type="entry name" value="50S ribosomal protein L1"/>
    <property type="match status" value="1"/>
</dbReference>
<evidence type="ECO:0000256" key="5">
    <source>
        <dbReference type="ARBA" id="ARBA00022980"/>
    </source>
</evidence>
<evidence type="ECO:0000256" key="2">
    <source>
        <dbReference type="ARBA" id="ARBA00010537"/>
    </source>
</evidence>
<dbReference type="InterPro" id="IPR000911">
    <property type="entry name" value="Ribosomal_uL11"/>
</dbReference>
<dbReference type="InterPro" id="IPR005878">
    <property type="entry name" value="Ribosom_uL1_bac-type"/>
</dbReference>
<comment type="caution">
    <text evidence="11">The sequence shown here is derived from an EMBL/GenBank/DDBJ whole genome shotgun (WGS) entry which is preliminary data.</text>
</comment>
<evidence type="ECO:0000256" key="8">
    <source>
        <dbReference type="RuleBase" id="RU003978"/>
    </source>
</evidence>
<dbReference type="Pfam" id="PF00687">
    <property type="entry name" value="Ribosomal_L1"/>
    <property type="match status" value="1"/>
</dbReference>
<dbReference type="SUPFAM" id="SSF56808">
    <property type="entry name" value="Ribosomal protein L1"/>
    <property type="match status" value="1"/>
</dbReference>
<dbReference type="EMBL" id="BMAT01005572">
    <property type="protein sequence ID" value="GFR96137.1"/>
    <property type="molecule type" value="Genomic_DNA"/>
</dbReference>
<dbReference type="PANTHER" id="PTHR36427">
    <property type="entry name" value="54S RIBOSOMAL PROTEIN L1, MITOCHONDRIAL"/>
    <property type="match status" value="1"/>
</dbReference>
<dbReference type="Pfam" id="PF00298">
    <property type="entry name" value="Ribosomal_L11"/>
    <property type="match status" value="1"/>
</dbReference>
<evidence type="ECO:0000256" key="3">
    <source>
        <dbReference type="ARBA" id="ARBA00022730"/>
    </source>
</evidence>
<dbReference type="CDD" id="cd00349">
    <property type="entry name" value="Ribosomal_L11"/>
    <property type="match status" value="1"/>
</dbReference>
<dbReference type="InterPro" id="IPR028364">
    <property type="entry name" value="Ribosomal_uL1/biogenesis"/>
</dbReference>
<organism evidence="11 12">
    <name type="scientific">Elysia marginata</name>
    <dbReference type="NCBI Taxonomy" id="1093978"/>
    <lineage>
        <taxon>Eukaryota</taxon>
        <taxon>Metazoa</taxon>
        <taxon>Spiralia</taxon>
        <taxon>Lophotrochozoa</taxon>
        <taxon>Mollusca</taxon>
        <taxon>Gastropoda</taxon>
        <taxon>Heterobranchia</taxon>
        <taxon>Euthyneura</taxon>
        <taxon>Panpulmonata</taxon>
        <taxon>Sacoglossa</taxon>
        <taxon>Placobranchoidea</taxon>
        <taxon>Plakobranchidae</taxon>
        <taxon>Elysia</taxon>
    </lineage>
</organism>
<dbReference type="FunFam" id="1.10.10.250:FF:000001">
    <property type="entry name" value="50S ribosomal protein L11"/>
    <property type="match status" value="1"/>
</dbReference>
<dbReference type="PROSITE" id="PS01199">
    <property type="entry name" value="RIBOSOMAL_L1"/>
    <property type="match status" value="1"/>
</dbReference>
<dbReference type="NCBIfam" id="TIGR01169">
    <property type="entry name" value="rplA_bact"/>
    <property type="match status" value="1"/>
</dbReference>
<reference evidence="11 12" key="1">
    <citation type="journal article" date="2021" name="Elife">
        <title>Chloroplast acquisition without the gene transfer in kleptoplastic sea slugs, Plakobranchus ocellatus.</title>
        <authorList>
            <person name="Maeda T."/>
            <person name="Takahashi S."/>
            <person name="Yoshida T."/>
            <person name="Shimamura S."/>
            <person name="Takaki Y."/>
            <person name="Nagai Y."/>
            <person name="Toyoda A."/>
            <person name="Suzuki Y."/>
            <person name="Arimoto A."/>
            <person name="Ishii H."/>
            <person name="Satoh N."/>
            <person name="Nishiyama T."/>
            <person name="Hasebe M."/>
            <person name="Maruyama T."/>
            <person name="Minagawa J."/>
            <person name="Obokata J."/>
            <person name="Shigenobu S."/>
        </authorList>
    </citation>
    <scope>NUCLEOTIDE SEQUENCE [LARGE SCALE GENOMIC DNA]</scope>
</reference>
<keyword evidence="12" id="KW-1185">Reference proteome</keyword>
<name>A0AAV4HFE7_9GAST</name>
<protein>
    <recommendedName>
        <fullName evidence="7">Ribosomal protein</fullName>
    </recommendedName>
</protein>
<comment type="similarity">
    <text evidence="1 7">Belongs to the universal ribosomal protein uL1 family.</text>
</comment>
<comment type="similarity">
    <text evidence="2 8">Belongs to the universal ribosomal protein uL11 family.</text>
</comment>
<dbReference type="InterPro" id="IPR020783">
    <property type="entry name" value="Ribosomal_uL11_C"/>
</dbReference>
<accession>A0AAV4HFE7</accession>
<dbReference type="SUPFAM" id="SSF54747">
    <property type="entry name" value="Ribosomal L11/L12e N-terminal domain"/>
    <property type="match status" value="1"/>
</dbReference>
<dbReference type="FunFam" id="3.30.1550.10:FF:000001">
    <property type="entry name" value="50S ribosomal protein L11"/>
    <property type="match status" value="1"/>
</dbReference>
<keyword evidence="6 7" id="KW-0687">Ribonucleoprotein</keyword>
<dbReference type="GO" id="GO:0022625">
    <property type="term" value="C:cytosolic large ribosomal subunit"/>
    <property type="evidence" value="ECO:0007669"/>
    <property type="project" value="TreeGrafter"/>
</dbReference>
<dbReference type="PROSITE" id="PS00359">
    <property type="entry name" value="RIBOSOMAL_L11"/>
    <property type="match status" value="1"/>
</dbReference>
<dbReference type="CDD" id="cd00403">
    <property type="entry name" value="Ribosomal_L1"/>
    <property type="match status" value="1"/>
</dbReference>
<evidence type="ECO:0000256" key="1">
    <source>
        <dbReference type="ARBA" id="ARBA00010531"/>
    </source>
</evidence>
<dbReference type="GO" id="GO:0006412">
    <property type="term" value="P:translation"/>
    <property type="evidence" value="ECO:0007669"/>
    <property type="project" value="InterPro"/>
</dbReference>
<dbReference type="InterPro" id="IPR020784">
    <property type="entry name" value="Ribosomal_uL11_N"/>
</dbReference>
<feature type="domain" description="Large ribosomal subunit protein uL11 N-terminal" evidence="10">
    <location>
        <begin position="9"/>
        <end position="67"/>
    </location>
</feature>
<evidence type="ECO:0000256" key="6">
    <source>
        <dbReference type="ARBA" id="ARBA00023274"/>
    </source>
</evidence>
<dbReference type="Gene3D" id="1.10.10.250">
    <property type="entry name" value="Ribosomal protein L11, C-terminal domain"/>
    <property type="match status" value="1"/>
</dbReference>
<dbReference type="InterPro" id="IPR036796">
    <property type="entry name" value="Ribosomal_uL11_N_sf"/>
</dbReference>
<dbReference type="InterPro" id="IPR020785">
    <property type="entry name" value="Ribosomal_uL11_CS"/>
</dbReference>
<dbReference type="Gene3D" id="3.30.1550.10">
    <property type="entry name" value="Ribosomal protein L11/L12, N-terminal domain"/>
    <property type="match status" value="1"/>
</dbReference>
<evidence type="ECO:0000256" key="7">
    <source>
        <dbReference type="RuleBase" id="RU000659"/>
    </source>
</evidence>
<dbReference type="Gene3D" id="3.30.190.20">
    <property type="match status" value="1"/>
</dbReference>
<gene>
    <name evidence="11" type="ORF">ElyMa_002713000</name>
</gene>
<keyword evidence="4" id="KW-0694">RNA-binding</keyword>
<dbReference type="SMART" id="SM00649">
    <property type="entry name" value="RL11"/>
    <property type="match status" value="1"/>
</dbReference>
<proteinExistence type="inferred from homology"/>
<dbReference type="GO" id="GO:0003735">
    <property type="term" value="F:structural constituent of ribosome"/>
    <property type="evidence" value="ECO:0007669"/>
    <property type="project" value="InterPro"/>
</dbReference>
<dbReference type="InterPro" id="IPR023674">
    <property type="entry name" value="Ribosomal_uL1-like"/>
</dbReference>
<evidence type="ECO:0000259" key="9">
    <source>
        <dbReference type="Pfam" id="PF00298"/>
    </source>
</evidence>
<dbReference type="HAMAP" id="MF_00736">
    <property type="entry name" value="Ribosomal_uL11"/>
    <property type="match status" value="1"/>
</dbReference>
<dbReference type="NCBIfam" id="TIGR01632">
    <property type="entry name" value="L11_bact"/>
    <property type="match status" value="1"/>
</dbReference>
<feature type="domain" description="Large ribosomal subunit protein uL11 C-terminal" evidence="9">
    <location>
        <begin position="72"/>
        <end position="140"/>
    </location>
</feature>
<dbReference type="Pfam" id="PF03946">
    <property type="entry name" value="Ribosomal_L11_N"/>
    <property type="match status" value="1"/>
</dbReference>
<dbReference type="InterPro" id="IPR023673">
    <property type="entry name" value="Ribosomal_uL1_CS"/>
</dbReference>
<keyword evidence="3" id="KW-0699">rRNA-binding</keyword>
<evidence type="ECO:0000313" key="12">
    <source>
        <dbReference type="Proteomes" id="UP000762676"/>
    </source>
</evidence>
<dbReference type="InterPro" id="IPR036769">
    <property type="entry name" value="Ribosomal_uL11_C_sf"/>
</dbReference>
<keyword evidence="5 7" id="KW-0689">Ribosomal protein</keyword>
<sequence>MAKKVEAYIKLQVAAGQANPSPPVGPALGQHGVNIMEFCKAFNAKTQSLEPGMPTPVVITVYSDRSFTFETKTPPAAVLLKKALKLKKGSGRPNTEKVGTVTREQLLEIAKIKEPDLTAADEEAAIRTIAGSARSMGLNVEDAANLLKDLPVAKFKESVDVAVNLGVDPRKSDQVVRGSTVLPNGTGKDVRVAVFTQGANADAAREAGAELVGMDDLAEQIKAGEMNFDVVIASPDAMRVVGQLGQILGPRGLMPNPKVGTVTPNVAEAVKNAKAGQVRYRTDKNGIIHASVGKIDFEAGALKQNVEALLVDLKKLKPSSAKGVYVKKVTLSSTMGPGLAIEQASLDF</sequence>
<evidence type="ECO:0000259" key="10">
    <source>
        <dbReference type="Pfam" id="PF03946"/>
    </source>
</evidence>
<dbReference type="PANTHER" id="PTHR36427:SF3">
    <property type="entry name" value="LARGE RIBOSOMAL SUBUNIT PROTEIN UL1M"/>
    <property type="match status" value="1"/>
</dbReference>
<dbReference type="Gene3D" id="3.40.50.790">
    <property type="match status" value="1"/>
</dbReference>
<evidence type="ECO:0000256" key="4">
    <source>
        <dbReference type="ARBA" id="ARBA00022884"/>
    </source>
</evidence>
<dbReference type="SUPFAM" id="SSF46906">
    <property type="entry name" value="Ribosomal protein L11, C-terminal domain"/>
    <property type="match status" value="1"/>
</dbReference>
<dbReference type="HAMAP" id="MF_01318_B">
    <property type="entry name" value="Ribosomal_uL1_B"/>
    <property type="match status" value="1"/>
</dbReference>
<dbReference type="GO" id="GO:0019843">
    <property type="term" value="F:rRNA binding"/>
    <property type="evidence" value="ECO:0007669"/>
    <property type="project" value="UniProtKB-KW"/>
</dbReference>
<dbReference type="InterPro" id="IPR016095">
    <property type="entry name" value="Ribosomal_uL1_3-a/b-sand"/>
</dbReference>
<dbReference type="Proteomes" id="UP000762676">
    <property type="component" value="Unassembled WGS sequence"/>
</dbReference>
<dbReference type="InterPro" id="IPR006519">
    <property type="entry name" value="Ribosomal_uL11_bac-typ"/>
</dbReference>
<dbReference type="AlphaFoldDB" id="A0AAV4HFE7"/>
<evidence type="ECO:0000313" key="11">
    <source>
        <dbReference type="EMBL" id="GFR96137.1"/>
    </source>
</evidence>